<dbReference type="RefSeq" id="WP_215821682.1">
    <property type="nucleotide sequence ID" value="NZ_JAGSOY010000076.1"/>
</dbReference>
<proteinExistence type="inferred from homology"/>
<keyword evidence="6" id="KW-1185">Reference proteome</keyword>
<feature type="signal peptide" evidence="3">
    <location>
        <begin position="1"/>
        <end position="20"/>
    </location>
</feature>
<dbReference type="PANTHER" id="PTHR35936:SF25">
    <property type="entry name" value="ABC TRANSPORTER SUBSTRATE-BINDING PROTEIN"/>
    <property type="match status" value="1"/>
</dbReference>
<gene>
    <name evidence="5" type="ORF">KCG35_20215</name>
</gene>
<evidence type="ECO:0000259" key="4">
    <source>
        <dbReference type="SMART" id="SM00062"/>
    </source>
</evidence>
<dbReference type="PANTHER" id="PTHR35936">
    <property type="entry name" value="MEMBRANE-BOUND LYTIC MUREIN TRANSGLYCOSYLASE F"/>
    <property type="match status" value="1"/>
</dbReference>
<dbReference type="Proteomes" id="UP000690515">
    <property type="component" value="Unassembled WGS sequence"/>
</dbReference>
<evidence type="ECO:0000313" key="5">
    <source>
        <dbReference type="EMBL" id="MBU2713397.1"/>
    </source>
</evidence>
<dbReference type="SMART" id="SM00062">
    <property type="entry name" value="PBPb"/>
    <property type="match status" value="1"/>
</dbReference>
<dbReference type="EMBL" id="JAGSOY010000076">
    <property type="protein sequence ID" value="MBU2713397.1"/>
    <property type="molecule type" value="Genomic_DNA"/>
</dbReference>
<feature type="chain" id="PRO_5047448415" evidence="3">
    <location>
        <begin position="21"/>
        <end position="260"/>
    </location>
</feature>
<evidence type="ECO:0000256" key="1">
    <source>
        <dbReference type="ARBA" id="ARBA00010333"/>
    </source>
</evidence>
<protein>
    <submittedName>
        <fullName evidence="5">Transporter substrate-binding domain-containing protein</fullName>
    </submittedName>
</protein>
<accession>A0ABS5ZK87</accession>
<evidence type="ECO:0000313" key="6">
    <source>
        <dbReference type="Proteomes" id="UP000690515"/>
    </source>
</evidence>
<comment type="similarity">
    <text evidence="1">Belongs to the bacterial solute-binding protein 3 family.</text>
</comment>
<sequence length="260" mass="29625">MTIVKLFFLIFACISFKAFCLTDNSITTSTLSKTVVVTSGEWPPYTSKNLKDGGVFTKITTKAFELMGYSVDIHYHPWQRSYFVTAKGQADASLSWAPTEERKKDFVFSDPVTFSTKVFFHLKAFNFDWTSLGDINDLRIIATKKYTYGDKFDAAAKQKKLKIIFSNSDEQKFRMLLAGRADLVPMEKLVGFYLLKNKFSEAQASRITFNGKPLQNTPICVAFSKKINSKRLNKLLQDFNEGLAKIKESGQYDKILEQLN</sequence>
<dbReference type="Gene3D" id="3.40.190.10">
    <property type="entry name" value="Periplasmic binding protein-like II"/>
    <property type="match status" value="2"/>
</dbReference>
<organism evidence="5 6">
    <name type="scientific">Zooshikella harenae</name>
    <dbReference type="NCBI Taxonomy" id="2827238"/>
    <lineage>
        <taxon>Bacteria</taxon>
        <taxon>Pseudomonadati</taxon>
        <taxon>Pseudomonadota</taxon>
        <taxon>Gammaproteobacteria</taxon>
        <taxon>Oceanospirillales</taxon>
        <taxon>Zooshikellaceae</taxon>
        <taxon>Zooshikella</taxon>
    </lineage>
</organism>
<evidence type="ECO:0000256" key="3">
    <source>
        <dbReference type="SAM" id="SignalP"/>
    </source>
</evidence>
<reference evidence="5 6" key="1">
    <citation type="submission" date="2021-04" db="EMBL/GenBank/DDBJ databases">
        <authorList>
            <person name="Pira H."/>
            <person name="Risdian C."/>
            <person name="Wink J."/>
        </authorList>
    </citation>
    <scope>NUCLEOTIDE SEQUENCE [LARGE SCALE GENOMIC DNA]</scope>
    <source>
        <strain evidence="5 6">WH53</strain>
    </source>
</reference>
<evidence type="ECO:0000256" key="2">
    <source>
        <dbReference type="ARBA" id="ARBA00022729"/>
    </source>
</evidence>
<comment type="caution">
    <text evidence="5">The sequence shown here is derived from an EMBL/GenBank/DDBJ whole genome shotgun (WGS) entry which is preliminary data.</text>
</comment>
<dbReference type="InterPro" id="IPR001638">
    <property type="entry name" value="Solute-binding_3/MltF_N"/>
</dbReference>
<dbReference type="Pfam" id="PF00497">
    <property type="entry name" value="SBP_bac_3"/>
    <property type="match status" value="1"/>
</dbReference>
<name>A0ABS5ZK87_9GAMM</name>
<feature type="domain" description="Solute-binding protein family 3/N-terminal" evidence="4">
    <location>
        <begin position="34"/>
        <end position="259"/>
    </location>
</feature>
<dbReference type="SUPFAM" id="SSF53850">
    <property type="entry name" value="Periplasmic binding protein-like II"/>
    <property type="match status" value="1"/>
</dbReference>
<keyword evidence="2 3" id="KW-0732">Signal</keyword>